<dbReference type="GO" id="GO:0005634">
    <property type="term" value="C:nucleus"/>
    <property type="evidence" value="ECO:0007669"/>
    <property type="project" value="UniProtKB-SubCell"/>
</dbReference>
<organism evidence="10">
    <name type="scientific">Absidia glauca</name>
    <name type="common">Pin mould</name>
    <dbReference type="NCBI Taxonomy" id="4829"/>
    <lineage>
        <taxon>Eukaryota</taxon>
        <taxon>Fungi</taxon>
        <taxon>Fungi incertae sedis</taxon>
        <taxon>Mucoromycota</taxon>
        <taxon>Mucoromycotina</taxon>
        <taxon>Mucoromycetes</taxon>
        <taxon>Mucorales</taxon>
        <taxon>Cunninghamellaceae</taxon>
        <taxon>Absidia</taxon>
    </lineage>
</organism>
<evidence type="ECO:0000313" key="11">
    <source>
        <dbReference type="Proteomes" id="UP000078561"/>
    </source>
</evidence>
<evidence type="ECO:0000256" key="1">
    <source>
        <dbReference type="ARBA" id="ARBA00004123"/>
    </source>
</evidence>
<dbReference type="PRINTS" id="PR00056">
    <property type="entry name" value="HSFDOMAIN"/>
</dbReference>
<evidence type="ECO:0000256" key="7">
    <source>
        <dbReference type="RuleBase" id="RU004020"/>
    </source>
</evidence>
<dbReference type="PROSITE" id="PS00434">
    <property type="entry name" value="HSF_DOMAIN"/>
    <property type="match status" value="1"/>
</dbReference>
<sequence length="419" mass="47421">MGHDRSSSFSSLAASTCASVNNSFSHITTDSPTSSGSPMNSPSPTISPYASPMDSPMDSTATLQKMSLEPSTQQQQQQTTKANNNTFVHKLFNMVIDPHYQHLISWNYTNASFIVCNIVEFSRDVLPKHFKHNNFSSFVRQLNMYGFHKVNKSPRGHRTLAENQIWEFSHPKFMRDRHDLLDEIKRKALETDNSRRDSSDVGSHLSMMQMTQSDIVQQLGRLQENFDQVVQELAETKQRQTAQQELMKTMMEFLSQRQGAQFQIPSDFDMNKPSAAPSSTTAPDQPPSILITSPDVGNSTSMDNYYLPLQDQQQPHHHQPSSSPFMQAPILSSQNPHHHHHHHHHHQQQQQQQPSQHFHPSNNTKPTLRRTTPLTVQTQNLSSPVDMTFLGDGRSPISPSYSAYHTPLSSTPPPFATHP</sequence>
<dbReference type="InterPro" id="IPR000232">
    <property type="entry name" value="HSF_DNA-bd"/>
</dbReference>
<keyword evidence="11" id="KW-1185">Reference proteome</keyword>
<comment type="subcellular location">
    <subcellularLocation>
        <location evidence="1">Nucleus</location>
    </subcellularLocation>
</comment>
<dbReference type="InterPro" id="IPR036388">
    <property type="entry name" value="WH-like_DNA-bd_sf"/>
</dbReference>
<dbReference type="EMBL" id="LT550921">
    <property type="protein sequence ID" value="SAL96345.1"/>
    <property type="molecule type" value="Genomic_DNA"/>
</dbReference>
<feature type="compositionally biased region" description="Polar residues" evidence="8">
    <location>
        <begin position="25"/>
        <end position="48"/>
    </location>
</feature>
<evidence type="ECO:0000256" key="5">
    <source>
        <dbReference type="ARBA" id="ARBA00023163"/>
    </source>
</evidence>
<evidence type="ECO:0000313" key="10">
    <source>
        <dbReference type="EMBL" id="SAL96345.1"/>
    </source>
</evidence>
<keyword evidence="4" id="KW-0238">DNA-binding</keyword>
<dbReference type="PANTHER" id="PTHR10015">
    <property type="entry name" value="HEAT SHOCK TRANSCRIPTION FACTOR"/>
    <property type="match status" value="1"/>
</dbReference>
<evidence type="ECO:0000256" key="8">
    <source>
        <dbReference type="SAM" id="MobiDB-lite"/>
    </source>
</evidence>
<feature type="domain" description="HSF-type DNA-binding" evidence="9">
    <location>
        <begin position="126"/>
        <end position="150"/>
    </location>
</feature>
<feature type="compositionally biased region" description="Pro residues" evidence="8">
    <location>
        <begin position="410"/>
        <end position="419"/>
    </location>
</feature>
<dbReference type="GO" id="GO:0003700">
    <property type="term" value="F:DNA-binding transcription factor activity"/>
    <property type="evidence" value="ECO:0007669"/>
    <property type="project" value="InterPro"/>
</dbReference>
<dbReference type="InParanoid" id="A0A163J009"/>
<evidence type="ECO:0000256" key="6">
    <source>
        <dbReference type="ARBA" id="ARBA00023242"/>
    </source>
</evidence>
<evidence type="ECO:0000256" key="2">
    <source>
        <dbReference type="ARBA" id="ARBA00006403"/>
    </source>
</evidence>
<dbReference type="InterPro" id="IPR036390">
    <property type="entry name" value="WH_DNA-bd_sf"/>
</dbReference>
<keyword evidence="6" id="KW-0539">Nucleus</keyword>
<dbReference type="OMA" id="AFIMKLE"/>
<dbReference type="Proteomes" id="UP000078561">
    <property type="component" value="Unassembled WGS sequence"/>
</dbReference>
<feature type="compositionally biased region" description="Low complexity" evidence="8">
    <location>
        <begin position="348"/>
        <end position="379"/>
    </location>
</feature>
<dbReference type="FunFam" id="1.10.10.10:FF:000027">
    <property type="entry name" value="Heat shock transcription factor 1"/>
    <property type="match status" value="1"/>
</dbReference>
<accession>A0A163J009</accession>
<gene>
    <name evidence="10" type="primary">ABSGL_01741.1 scaffold 2091</name>
</gene>
<dbReference type="GO" id="GO:0043565">
    <property type="term" value="F:sequence-specific DNA binding"/>
    <property type="evidence" value="ECO:0007669"/>
    <property type="project" value="InterPro"/>
</dbReference>
<dbReference type="AlphaFoldDB" id="A0A163J009"/>
<comment type="similarity">
    <text evidence="2 7">Belongs to the HSF family.</text>
</comment>
<name>A0A163J009_ABSGL</name>
<proteinExistence type="inferred from homology"/>
<keyword evidence="5" id="KW-0804">Transcription</keyword>
<evidence type="ECO:0000256" key="4">
    <source>
        <dbReference type="ARBA" id="ARBA00023125"/>
    </source>
</evidence>
<feature type="compositionally biased region" description="Polar residues" evidence="8">
    <location>
        <begin position="397"/>
        <end position="409"/>
    </location>
</feature>
<evidence type="ECO:0000259" key="9">
    <source>
        <dbReference type="PROSITE" id="PS00434"/>
    </source>
</evidence>
<dbReference type="SUPFAM" id="SSF46785">
    <property type="entry name" value="Winged helix' DNA-binding domain"/>
    <property type="match status" value="1"/>
</dbReference>
<feature type="compositionally biased region" description="Basic residues" evidence="8">
    <location>
        <begin position="336"/>
        <end position="347"/>
    </location>
</feature>
<dbReference type="Gene3D" id="1.10.10.10">
    <property type="entry name" value="Winged helix-like DNA-binding domain superfamily/Winged helix DNA-binding domain"/>
    <property type="match status" value="1"/>
</dbReference>
<dbReference type="STRING" id="4829.A0A163J009"/>
<protein>
    <recommendedName>
        <fullName evidence="9">HSF-type DNA-binding domain-containing protein</fullName>
    </recommendedName>
</protein>
<keyword evidence="3" id="KW-0805">Transcription regulation</keyword>
<evidence type="ECO:0000256" key="3">
    <source>
        <dbReference type="ARBA" id="ARBA00023015"/>
    </source>
</evidence>
<feature type="region of interest" description="Disordered" evidence="8">
    <location>
        <begin position="25"/>
        <end position="60"/>
    </location>
</feature>
<feature type="region of interest" description="Disordered" evidence="8">
    <location>
        <begin position="265"/>
        <end position="419"/>
    </location>
</feature>
<reference evidence="10" key="1">
    <citation type="submission" date="2016-04" db="EMBL/GenBank/DDBJ databases">
        <authorList>
            <person name="Evans L.H."/>
            <person name="Alamgir A."/>
            <person name="Owens N."/>
            <person name="Weber N.D."/>
            <person name="Virtaneva K."/>
            <person name="Barbian K."/>
            <person name="Babar A."/>
            <person name="Rosenke K."/>
        </authorList>
    </citation>
    <scope>NUCLEOTIDE SEQUENCE [LARGE SCALE GENOMIC DNA]</scope>
    <source>
        <strain evidence="10">CBS 101.48</strain>
    </source>
</reference>
<dbReference type="PANTHER" id="PTHR10015:SF427">
    <property type="entry name" value="HEAT SHOCK FACTOR PROTEIN"/>
    <property type="match status" value="1"/>
</dbReference>
<dbReference type="Pfam" id="PF00447">
    <property type="entry name" value="HSF_DNA-bind"/>
    <property type="match status" value="1"/>
</dbReference>
<dbReference type="SMART" id="SM00415">
    <property type="entry name" value="HSF"/>
    <property type="match status" value="1"/>
</dbReference>
<dbReference type="OrthoDB" id="60033at2759"/>